<evidence type="ECO:0000256" key="1">
    <source>
        <dbReference type="ARBA" id="ARBA00004141"/>
    </source>
</evidence>
<dbReference type="Proteomes" id="UP000823634">
    <property type="component" value="Unassembled WGS sequence"/>
</dbReference>
<feature type="transmembrane region" description="Helical" evidence="5">
    <location>
        <begin position="75"/>
        <end position="98"/>
    </location>
</feature>
<gene>
    <name evidence="7" type="ORF">IAC61_01210</name>
</gene>
<feature type="transmembrane region" description="Helical" evidence="5">
    <location>
        <begin position="23"/>
        <end position="42"/>
    </location>
</feature>
<name>A0A9D9DET3_9FIRM</name>
<dbReference type="AlphaFoldDB" id="A0A9D9DET3"/>
<accession>A0A9D9DET3</accession>
<feature type="transmembrane region" description="Helical" evidence="5">
    <location>
        <begin position="49"/>
        <end position="69"/>
    </location>
</feature>
<sequence>MDVTKTIGDLKLPKELYKSRSRLSAALLSFFLGPFGFHFFYLRKPIAGILALLATCFGIAGLGTLVYWFAFRSVWAFLIFAIIDYAVYVGFGVFYLTYESAKDGKGELLR</sequence>
<dbReference type="InterPro" id="IPR007829">
    <property type="entry name" value="TM2"/>
</dbReference>
<keyword evidence="4 5" id="KW-0472">Membrane</keyword>
<organism evidence="7 8">
    <name type="scientific">Candidatus Alloenteromonas pullistercoris</name>
    <dbReference type="NCBI Taxonomy" id="2840785"/>
    <lineage>
        <taxon>Bacteria</taxon>
        <taxon>Bacillati</taxon>
        <taxon>Bacillota</taxon>
        <taxon>Bacillota incertae sedis</taxon>
        <taxon>Candidatus Alloenteromonas</taxon>
    </lineage>
</organism>
<evidence type="ECO:0000256" key="4">
    <source>
        <dbReference type="ARBA" id="ARBA00023136"/>
    </source>
</evidence>
<dbReference type="Pfam" id="PF05154">
    <property type="entry name" value="TM2"/>
    <property type="match status" value="1"/>
</dbReference>
<dbReference type="GO" id="GO:0016020">
    <property type="term" value="C:membrane"/>
    <property type="evidence" value="ECO:0007669"/>
    <property type="project" value="UniProtKB-SubCell"/>
</dbReference>
<evidence type="ECO:0000313" key="7">
    <source>
        <dbReference type="EMBL" id="MBO8425925.1"/>
    </source>
</evidence>
<evidence type="ECO:0000256" key="3">
    <source>
        <dbReference type="ARBA" id="ARBA00022989"/>
    </source>
</evidence>
<dbReference type="EMBL" id="JADINA010000009">
    <property type="protein sequence ID" value="MBO8425925.1"/>
    <property type="molecule type" value="Genomic_DNA"/>
</dbReference>
<proteinExistence type="predicted"/>
<evidence type="ECO:0000259" key="6">
    <source>
        <dbReference type="Pfam" id="PF05154"/>
    </source>
</evidence>
<comment type="subcellular location">
    <subcellularLocation>
        <location evidence="1">Membrane</location>
        <topology evidence="1">Multi-pass membrane protein</topology>
    </subcellularLocation>
</comment>
<reference evidence="7" key="2">
    <citation type="journal article" date="2021" name="PeerJ">
        <title>Extensive microbial diversity within the chicken gut microbiome revealed by metagenomics and culture.</title>
        <authorList>
            <person name="Gilroy R."/>
            <person name="Ravi A."/>
            <person name="Getino M."/>
            <person name="Pursley I."/>
            <person name="Horton D.L."/>
            <person name="Alikhan N.F."/>
            <person name="Baker D."/>
            <person name="Gharbi K."/>
            <person name="Hall N."/>
            <person name="Watson M."/>
            <person name="Adriaenssens E.M."/>
            <person name="Foster-Nyarko E."/>
            <person name="Jarju S."/>
            <person name="Secka A."/>
            <person name="Antonio M."/>
            <person name="Oren A."/>
            <person name="Chaudhuri R.R."/>
            <person name="La Ragione R."/>
            <person name="Hildebrand F."/>
            <person name="Pallen M.J."/>
        </authorList>
    </citation>
    <scope>NUCLEOTIDE SEQUENCE</scope>
    <source>
        <strain evidence="7">17113</strain>
    </source>
</reference>
<keyword evidence="2 5" id="KW-0812">Transmembrane</keyword>
<evidence type="ECO:0000256" key="2">
    <source>
        <dbReference type="ARBA" id="ARBA00022692"/>
    </source>
</evidence>
<comment type="caution">
    <text evidence="7">The sequence shown here is derived from an EMBL/GenBank/DDBJ whole genome shotgun (WGS) entry which is preliminary data.</text>
</comment>
<feature type="domain" description="TM2" evidence="6">
    <location>
        <begin position="19"/>
        <end position="69"/>
    </location>
</feature>
<keyword evidence="3 5" id="KW-1133">Transmembrane helix</keyword>
<evidence type="ECO:0000256" key="5">
    <source>
        <dbReference type="SAM" id="Phobius"/>
    </source>
</evidence>
<protein>
    <submittedName>
        <fullName evidence="7">TM2 domain-containing protein</fullName>
    </submittedName>
</protein>
<evidence type="ECO:0000313" key="8">
    <source>
        <dbReference type="Proteomes" id="UP000823634"/>
    </source>
</evidence>
<reference evidence="7" key="1">
    <citation type="submission" date="2020-10" db="EMBL/GenBank/DDBJ databases">
        <authorList>
            <person name="Gilroy R."/>
        </authorList>
    </citation>
    <scope>NUCLEOTIDE SEQUENCE</scope>
    <source>
        <strain evidence="7">17113</strain>
    </source>
</reference>